<comment type="caution">
    <text evidence="2">The sequence shown here is derived from an EMBL/GenBank/DDBJ whole genome shotgun (WGS) entry which is preliminary data.</text>
</comment>
<sequence>MTHRFSLPIRHCPELDVLAAFLGFALLFFPVPWTEIAGAFLLAAALVWFVARWIHEDQALSDGEIDVLHHFLAEHPELGLFCAEVLHDRPWTYRRVREIEYAWRIFESVR</sequence>
<evidence type="ECO:0000313" key="2">
    <source>
        <dbReference type="EMBL" id="OFC40497.1"/>
    </source>
</evidence>
<evidence type="ECO:0000256" key="1">
    <source>
        <dbReference type="SAM" id="Phobius"/>
    </source>
</evidence>
<dbReference type="AlphaFoldDB" id="A0A1E7YRN5"/>
<keyword evidence="1" id="KW-0472">Membrane</keyword>
<dbReference type="Proteomes" id="UP000175707">
    <property type="component" value="Unassembled WGS sequence"/>
</dbReference>
<proteinExistence type="predicted"/>
<dbReference type="EMBL" id="LZYH01001151">
    <property type="protein sequence ID" value="OFC40497.1"/>
    <property type="molecule type" value="Genomic_DNA"/>
</dbReference>
<keyword evidence="1" id="KW-1133">Transmembrane helix</keyword>
<protein>
    <submittedName>
        <fullName evidence="2">Uncharacterized protein</fullName>
    </submittedName>
</protein>
<accession>A0A1E7YRN5</accession>
<feature type="transmembrane region" description="Helical" evidence="1">
    <location>
        <begin position="36"/>
        <end position="54"/>
    </location>
</feature>
<keyword evidence="1" id="KW-0812">Transmembrane</keyword>
<name>A0A1E7YRN5_9PROT</name>
<reference evidence="2 3" key="1">
    <citation type="submission" date="2016-06" db="EMBL/GenBank/DDBJ databases">
        <title>Gene turnover analysis identifies the evolutionary adaptation of the extremophile Acidithiobacillus caldus.</title>
        <authorList>
            <person name="Zhang X."/>
        </authorList>
    </citation>
    <scope>NUCLEOTIDE SEQUENCE [LARGE SCALE GENOMIC DNA]</scope>
    <source>
        <strain evidence="2 3">S1</strain>
    </source>
</reference>
<gene>
    <name evidence="2" type="ORF">BAE30_16525</name>
</gene>
<evidence type="ECO:0000313" key="3">
    <source>
        <dbReference type="Proteomes" id="UP000175707"/>
    </source>
</evidence>
<organism evidence="2 3">
    <name type="scientific">Acidithiobacillus caldus</name>
    <dbReference type="NCBI Taxonomy" id="33059"/>
    <lineage>
        <taxon>Bacteria</taxon>
        <taxon>Pseudomonadati</taxon>
        <taxon>Pseudomonadota</taxon>
        <taxon>Acidithiobacillia</taxon>
        <taxon>Acidithiobacillales</taxon>
        <taxon>Acidithiobacillaceae</taxon>
        <taxon>Acidithiobacillus</taxon>
    </lineage>
</organism>